<protein>
    <submittedName>
        <fullName evidence="8">DUF350 domain-containing protein</fullName>
    </submittedName>
</protein>
<evidence type="ECO:0000313" key="8">
    <source>
        <dbReference type="EMBL" id="DAB38546.1"/>
    </source>
</evidence>
<gene>
    <name evidence="8" type="ORF">CFH83_05360</name>
</gene>
<evidence type="ECO:0000256" key="1">
    <source>
        <dbReference type="ARBA" id="ARBA00004651"/>
    </source>
</evidence>
<evidence type="ECO:0000256" key="4">
    <source>
        <dbReference type="ARBA" id="ARBA00022692"/>
    </source>
</evidence>
<comment type="caution">
    <text evidence="8">The sequence shown here is derived from an EMBL/GenBank/DDBJ whole genome shotgun (WGS) entry which is preliminary data.</text>
</comment>
<dbReference type="RefSeq" id="WP_294894999.1">
    <property type="nucleotide sequence ID" value="NZ_DLUI01000074.1"/>
</dbReference>
<evidence type="ECO:0000256" key="6">
    <source>
        <dbReference type="ARBA" id="ARBA00023136"/>
    </source>
</evidence>
<feature type="transmembrane region" description="Helical" evidence="7">
    <location>
        <begin position="6"/>
        <end position="27"/>
    </location>
</feature>
<comment type="similarity">
    <text evidence="2">Belongs to the UPF0719 family.</text>
</comment>
<keyword evidence="5 7" id="KW-1133">Transmembrane helix</keyword>
<organism evidence="8 9">
    <name type="scientific">Sulfuricurvum kujiense</name>
    <dbReference type="NCBI Taxonomy" id="148813"/>
    <lineage>
        <taxon>Bacteria</taxon>
        <taxon>Pseudomonadati</taxon>
        <taxon>Campylobacterota</taxon>
        <taxon>Epsilonproteobacteria</taxon>
        <taxon>Campylobacterales</taxon>
        <taxon>Sulfurimonadaceae</taxon>
        <taxon>Sulfuricurvum</taxon>
    </lineage>
</organism>
<proteinExistence type="inferred from homology"/>
<accession>A0A2D3WJS1</accession>
<evidence type="ECO:0000256" key="5">
    <source>
        <dbReference type="ARBA" id="ARBA00022989"/>
    </source>
</evidence>
<keyword evidence="4 7" id="KW-0812">Transmembrane</keyword>
<dbReference type="PANTHER" id="PTHR40043">
    <property type="entry name" value="UPF0719 INNER MEMBRANE PROTEIN YJFL"/>
    <property type="match status" value="1"/>
</dbReference>
<dbReference type="PANTHER" id="PTHR40043:SF1">
    <property type="entry name" value="UPF0719 INNER MEMBRANE PROTEIN YJFL"/>
    <property type="match status" value="1"/>
</dbReference>
<feature type="transmembrane region" description="Helical" evidence="7">
    <location>
        <begin position="75"/>
        <end position="94"/>
    </location>
</feature>
<evidence type="ECO:0000256" key="7">
    <source>
        <dbReference type="SAM" id="Phobius"/>
    </source>
</evidence>
<dbReference type="Proteomes" id="UP000228859">
    <property type="component" value="Unassembled WGS sequence"/>
</dbReference>
<evidence type="ECO:0000313" key="9">
    <source>
        <dbReference type="Proteomes" id="UP000228859"/>
    </source>
</evidence>
<feature type="transmembrane region" description="Helical" evidence="7">
    <location>
        <begin position="48"/>
        <end position="69"/>
    </location>
</feature>
<evidence type="ECO:0000256" key="3">
    <source>
        <dbReference type="ARBA" id="ARBA00022475"/>
    </source>
</evidence>
<dbReference type="Pfam" id="PF03994">
    <property type="entry name" value="DUF350"/>
    <property type="match status" value="1"/>
</dbReference>
<comment type="subcellular location">
    <subcellularLocation>
        <location evidence="1">Cell membrane</location>
        <topology evidence="1">Multi-pass membrane protein</topology>
    </subcellularLocation>
</comment>
<keyword evidence="6 7" id="KW-0472">Membrane</keyword>
<evidence type="ECO:0000256" key="2">
    <source>
        <dbReference type="ARBA" id="ARBA00005779"/>
    </source>
</evidence>
<feature type="transmembrane region" description="Helical" evidence="7">
    <location>
        <begin position="106"/>
        <end position="127"/>
    </location>
</feature>
<sequence length="134" mass="14605">MFVDYFFSFGLYFVTAMAVFGIFLFLYAKVTPYDDYKMIFEENNTASALGLGGALLGLSIPLYSALVHSVSYDDFAMWAVVAMAIQLIFAFILTRLGGKFSVKNHINAGDVSVGVLMAFLSISIGLINAGSMSY</sequence>
<name>A0A2D3WJS1_9BACT</name>
<dbReference type="AlphaFoldDB" id="A0A2D3WJS1"/>
<dbReference type="InterPro" id="IPR007140">
    <property type="entry name" value="DUF350"/>
</dbReference>
<keyword evidence="3" id="KW-1003">Cell membrane</keyword>
<dbReference type="EMBL" id="DLUI01000074">
    <property type="protein sequence ID" value="DAB38546.1"/>
    <property type="molecule type" value="Genomic_DNA"/>
</dbReference>
<reference evidence="8 9" key="1">
    <citation type="journal article" date="2017" name="Front. Microbiol.">
        <title>Comparative Genomic Analysis of the Class Epsilonproteobacteria and Proposed Reclassification to Epsilonbacteraeota (phyl. nov.).</title>
        <authorList>
            <person name="Waite D.W."/>
            <person name="Vanwonterghem I."/>
            <person name="Rinke C."/>
            <person name="Parks D.H."/>
            <person name="Zhang Y."/>
            <person name="Takai K."/>
            <person name="Sievert S.M."/>
            <person name="Simon J."/>
            <person name="Campbell B.J."/>
            <person name="Hanson T.E."/>
            <person name="Woyke T."/>
            <person name="Klotz M.G."/>
            <person name="Hugenholtz P."/>
        </authorList>
    </citation>
    <scope>NUCLEOTIDE SEQUENCE [LARGE SCALE GENOMIC DNA]</scope>
    <source>
        <strain evidence="8">UBA12443</strain>
    </source>
</reference>
<dbReference type="GO" id="GO:0005886">
    <property type="term" value="C:plasma membrane"/>
    <property type="evidence" value="ECO:0007669"/>
    <property type="project" value="UniProtKB-SubCell"/>
</dbReference>